<dbReference type="RefSeq" id="WP_011873810.1">
    <property type="nucleotide sequence ID" value="NC_009142.1"/>
</dbReference>
<reference evidence="1 2" key="1">
    <citation type="journal article" date="2007" name="Nat. Biotechnol.">
        <title>Complete genome sequence of the erythromycin-producing bacterium Saccharopolyspora erythraea NRRL23338.</title>
        <authorList>
            <person name="Oliynyk M."/>
            <person name="Samborskyy M."/>
            <person name="Lester J.B."/>
            <person name="Mironenko T."/>
            <person name="Scott N."/>
            <person name="Dickens S."/>
            <person name="Haydock S.F."/>
            <person name="Leadlay P.F."/>
        </authorList>
    </citation>
    <scope>NUCLEOTIDE SEQUENCE [LARGE SCALE GENOMIC DNA]</scope>
    <source>
        <strain evidence="2">ATCC 11635 / DSM 40517 / JCM 4748 / NBRC 13426 / NCIMB 8594 / NRRL 2338</strain>
    </source>
</reference>
<dbReference type="SUPFAM" id="SSF46689">
    <property type="entry name" value="Homeodomain-like"/>
    <property type="match status" value="1"/>
</dbReference>
<dbReference type="InterPro" id="IPR036271">
    <property type="entry name" value="Tet_transcr_reg_TetR-rel_C_sf"/>
</dbReference>
<gene>
    <name evidence="1" type="ordered locus">SACE_2732</name>
</gene>
<keyword evidence="2" id="KW-1185">Reference proteome</keyword>
<organism evidence="1 2">
    <name type="scientific">Saccharopolyspora erythraea (strain ATCC 11635 / DSM 40517 / JCM 4748 / NBRC 13426 / NCIMB 8594 / NRRL 2338)</name>
    <dbReference type="NCBI Taxonomy" id="405948"/>
    <lineage>
        <taxon>Bacteria</taxon>
        <taxon>Bacillati</taxon>
        <taxon>Actinomycetota</taxon>
        <taxon>Actinomycetes</taxon>
        <taxon>Pseudonocardiales</taxon>
        <taxon>Pseudonocardiaceae</taxon>
        <taxon>Saccharopolyspora</taxon>
    </lineage>
</organism>
<protein>
    <submittedName>
        <fullName evidence="1">Probable transcriptional regulator</fullName>
    </submittedName>
</protein>
<evidence type="ECO:0000313" key="2">
    <source>
        <dbReference type="Proteomes" id="UP000006728"/>
    </source>
</evidence>
<sequence>MSTKAGEVASRESARSKRKVILDAAIDHFGAVGFEHTKWATVADQVGIGQTALYHYFESKSHCLLTIMRMQLDSSLAGFREATSGVADPTRALKAAIASAYEATEREALQRRILHNHMDLLSTPRQSKREEAERQACRELVRDIEAEWAELIRRGIDKGVFLDRDPVVTARLVLGLVVSVWRWYRSDGSTSLDEITEVITDSCLRMVRVRAPRNTRKS</sequence>
<evidence type="ECO:0000313" key="1">
    <source>
        <dbReference type="EMBL" id="CAM02013.1"/>
    </source>
</evidence>
<dbReference type="Pfam" id="PF17932">
    <property type="entry name" value="TetR_C_24"/>
    <property type="match status" value="1"/>
</dbReference>
<dbReference type="Gene3D" id="1.10.10.60">
    <property type="entry name" value="Homeodomain-like"/>
    <property type="match status" value="1"/>
</dbReference>
<dbReference type="eggNOG" id="COG1309">
    <property type="taxonomic scope" value="Bacteria"/>
</dbReference>
<dbReference type="GO" id="GO:0003700">
    <property type="term" value="F:DNA-binding transcription factor activity"/>
    <property type="evidence" value="ECO:0007669"/>
    <property type="project" value="TreeGrafter"/>
</dbReference>
<dbReference type="Pfam" id="PF00440">
    <property type="entry name" value="TetR_N"/>
    <property type="match status" value="1"/>
</dbReference>
<dbReference type="InterPro" id="IPR001647">
    <property type="entry name" value="HTH_TetR"/>
</dbReference>
<proteinExistence type="predicted"/>
<dbReference type="InterPro" id="IPR009057">
    <property type="entry name" value="Homeodomain-like_sf"/>
</dbReference>
<dbReference type="EMBL" id="AM420293">
    <property type="protein sequence ID" value="CAM02013.1"/>
    <property type="molecule type" value="Genomic_DNA"/>
</dbReference>
<name>A4FD88_SACEN</name>
<dbReference type="HOGENOM" id="CLU_069356_12_4_11"/>
<dbReference type="PRINTS" id="PR00455">
    <property type="entry name" value="HTHTETR"/>
</dbReference>
<dbReference type="KEGG" id="sen:SACE_2732"/>
<dbReference type="GO" id="GO:0000976">
    <property type="term" value="F:transcription cis-regulatory region binding"/>
    <property type="evidence" value="ECO:0007669"/>
    <property type="project" value="TreeGrafter"/>
</dbReference>
<accession>A4FD88</accession>
<dbReference type="PANTHER" id="PTHR30055">
    <property type="entry name" value="HTH-TYPE TRANSCRIPTIONAL REGULATOR RUTR"/>
    <property type="match status" value="1"/>
</dbReference>
<dbReference type="InterPro" id="IPR050109">
    <property type="entry name" value="HTH-type_TetR-like_transc_reg"/>
</dbReference>
<dbReference type="OrthoDB" id="1669699at2"/>
<dbReference type="Proteomes" id="UP000006728">
    <property type="component" value="Chromosome"/>
</dbReference>
<dbReference type="SUPFAM" id="SSF48498">
    <property type="entry name" value="Tetracyclin repressor-like, C-terminal domain"/>
    <property type="match status" value="1"/>
</dbReference>
<dbReference type="PROSITE" id="PS50977">
    <property type="entry name" value="HTH_TETR_2"/>
    <property type="match status" value="1"/>
</dbReference>
<dbReference type="Gene3D" id="1.10.357.10">
    <property type="entry name" value="Tetracycline Repressor, domain 2"/>
    <property type="match status" value="1"/>
</dbReference>
<dbReference type="AlphaFoldDB" id="A4FD88"/>
<dbReference type="STRING" id="405948.SACE_2732"/>
<dbReference type="InterPro" id="IPR041490">
    <property type="entry name" value="KstR2_TetR_C"/>
</dbReference>
<dbReference type="PANTHER" id="PTHR30055:SF175">
    <property type="entry name" value="HTH-TYPE TRANSCRIPTIONAL REPRESSOR KSTR2"/>
    <property type="match status" value="1"/>
</dbReference>